<keyword evidence="9" id="KW-1185">Reference proteome</keyword>
<feature type="transmembrane region" description="Helical" evidence="6">
    <location>
        <begin position="354"/>
        <end position="379"/>
    </location>
</feature>
<protein>
    <submittedName>
        <fullName evidence="8">EmrB/QacA subfamily drug resistance transporter</fullName>
    </submittedName>
</protein>
<feature type="domain" description="Major facilitator superfamily (MFS) profile" evidence="7">
    <location>
        <begin position="9"/>
        <end position="462"/>
    </location>
</feature>
<evidence type="ECO:0000256" key="6">
    <source>
        <dbReference type="SAM" id="Phobius"/>
    </source>
</evidence>
<dbReference type="RefSeq" id="WP_354434655.1">
    <property type="nucleotide sequence ID" value="NZ_JBEPLY010000009.1"/>
</dbReference>
<dbReference type="CDD" id="cd17321">
    <property type="entry name" value="MFS_MMR_MDR_like"/>
    <property type="match status" value="1"/>
</dbReference>
<dbReference type="PANTHER" id="PTHR42718:SF9">
    <property type="entry name" value="MAJOR FACILITATOR SUPERFAMILY MULTIDRUG TRANSPORTER MFSC"/>
    <property type="match status" value="1"/>
</dbReference>
<dbReference type="InterPro" id="IPR036259">
    <property type="entry name" value="MFS_trans_sf"/>
</dbReference>
<dbReference type="SUPFAM" id="SSF103473">
    <property type="entry name" value="MFS general substrate transporter"/>
    <property type="match status" value="1"/>
</dbReference>
<evidence type="ECO:0000313" key="9">
    <source>
        <dbReference type="Proteomes" id="UP001549164"/>
    </source>
</evidence>
<dbReference type="PANTHER" id="PTHR42718">
    <property type="entry name" value="MAJOR FACILITATOR SUPERFAMILY MULTIDRUG TRANSPORTER MFSC"/>
    <property type="match status" value="1"/>
</dbReference>
<reference evidence="8 9" key="1">
    <citation type="submission" date="2024-06" db="EMBL/GenBank/DDBJ databases">
        <title>Genomic Encyclopedia of Type Strains, Phase IV (KMG-IV): sequencing the most valuable type-strain genomes for metagenomic binning, comparative biology and taxonomic classification.</title>
        <authorList>
            <person name="Goeker M."/>
        </authorList>
    </citation>
    <scope>NUCLEOTIDE SEQUENCE [LARGE SCALE GENOMIC DNA]</scope>
    <source>
        <strain evidence="8 9">DSM 28102</strain>
    </source>
</reference>
<comment type="caution">
    <text evidence="8">The sequence shown here is derived from an EMBL/GenBank/DDBJ whole genome shotgun (WGS) entry which is preliminary data.</text>
</comment>
<feature type="transmembrane region" description="Helical" evidence="6">
    <location>
        <begin position="438"/>
        <end position="457"/>
    </location>
</feature>
<feature type="transmembrane region" description="Helical" evidence="6">
    <location>
        <begin position="265"/>
        <end position="287"/>
    </location>
</feature>
<evidence type="ECO:0000256" key="2">
    <source>
        <dbReference type="ARBA" id="ARBA00022448"/>
    </source>
</evidence>
<feature type="transmembrane region" description="Helical" evidence="6">
    <location>
        <begin position="159"/>
        <end position="182"/>
    </location>
</feature>
<keyword evidence="5 6" id="KW-0472">Membrane</keyword>
<accession>A0ABV2ICY1</accession>
<feature type="transmembrane region" description="Helical" evidence="6">
    <location>
        <begin position="44"/>
        <end position="63"/>
    </location>
</feature>
<feature type="transmembrane region" description="Helical" evidence="6">
    <location>
        <begin position="75"/>
        <end position="93"/>
    </location>
</feature>
<dbReference type="Pfam" id="PF07690">
    <property type="entry name" value="MFS_1"/>
    <property type="match status" value="1"/>
</dbReference>
<organism evidence="8 9">
    <name type="scientific">Martelella mangrovi</name>
    <dbReference type="NCBI Taxonomy" id="1397477"/>
    <lineage>
        <taxon>Bacteria</taxon>
        <taxon>Pseudomonadati</taxon>
        <taxon>Pseudomonadota</taxon>
        <taxon>Alphaproteobacteria</taxon>
        <taxon>Hyphomicrobiales</taxon>
        <taxon>Aurantimonadaceae</taxon>
        <taxon>Martelella</taxon>
    </lineage>
</organism>
<feature type="transmembrane region" description="Helical" evidence="6">
    <location>
        <begin position="12"/>
        <end position="32"/>
    </location>
</feature>
<dbReference type="PROSITE" id="PS50850">
    <property type="entry name" value="MFS"/>
    <property type="match status" value="1"/>
</dbReference>
<feature type="transmembrane region" description="Helical" evidence="6">
    <location>
        <begin position="400"/>
        <end position="418"/>
    </location>
</feature>
<dbReference type="InterPro" id="IPR011701">
    <property type="entry name" value="MFS"/>
</dbReference>
<proteinExistence type="predicted"/>
<feature type="transmembrane region" description="Helical" evidence="6">
    <location>
        <begin position="226"/>
        <end position="244"/>
    </location>
</feature>
<keyword evidence="3 6" id="KW-0812">Transmembrane</keyword>
<dbReference type="Gene3D" id="1.20.1720.10">
    <property type="entry name" value="Multidrug resistance protein D"/>
    <property type="match status" value="1"/>
</dbReference>
<comment type="subcellular location">
    <subcellularLocation>
        <location evidence="1">Membrane</location>
        <topology evidence="1">Multi-pass membrane protein</topology>
    </subcellularLocation>
</comment>
<name>A0ABV2ICY1_9HYPH</name>
<dbReference type="Gene3D" id="1.20.1250.20">
    <property type="entry name" value="MFS general substrate transporter like domains"/>
    <property type="match status" value="1"/>
</dbReference>
<gene>
    <name evidence="8" type="ORF">ABID12_002727</name>
</gene>
<sequence length="468" mass="48445">MTASRKTVGTIAVYLGTCMATIAISIVTVALPAIQKDFDADITALQWIVGSYALCLSAFMLSAGPLGDRYGRRRVWLSGVAIFALGSALAAGAVTLPMLIAGCAVQGIAGALVIPGALSILTQTYRDAAQRSRVIGGWASVSAISLILGPFVGGILVDLFGWFSVFLINLPLGLVTLILGRIGIEESADPDHAAFDPAGQLLSVIALGALTLALTEAGRSGWDTMLALSAFVVAGLSFLAFLAVETRVARPVLPVDLFRDRRFAAVNIASFVLGFMGYSSLFFFSLFLQDAQQLSATQAGLRMAPVFLSMAVLASRFGRLSHRFGQFGPMVAGYALMGVAMLGMTGFAPDTSYALLFALFLLLGVGMGLSVPATSAAVMTMTPRTRTGAASATLNTMRQSGMAIGIALLGSLMAGASARALTLGQSAAEATAEGFGVAVFWGGISAVAVSLFLIAAMRPSARAQREQA</sequence>
<evidence type="ECO:0000259" key="7">
    <source>
        <dbReference type="PROSITE" id="PS50850"/>
    </source>
</evidence>
<keyword evidence="2" id="KW-0813">Transport</keyword>
<feature type="transmembrane region" description="Helical" evidence="6">
    <location>
        <begin position="330"/>
        <end position="348"/>
    </location>
</feature>
<keyword evidence="4 6" id="KW-1133">Transmembrane helix</keyword>
<evidence type="ECO:0000256" key="1">
    <source>
        <dbReference type="ARBA" id="ARBA00004141"/>
    </source>
</evidence>
<feature type="transmembrane region" description="Helical" evidence="6">
    <location>
        <begin position="99"/>
        <end position="122"/>
    </location>
</feature>
<dbReference type="EMBL" id="JBEPLY010000009">
    <property type="protein sequence ID" value="MET3600776.1"/>
    <property type="molecule type" value="Genomic_DNA"/>
</dbReference>
<feature type="transmembrane region" description="Helical" evidence="6">
    <location>
        <begin position="299"/>
        <end position="318"/>
    </location>
</feature>
<evidence type="ECO:0000256" key="3">
    <source>
        <dbReference type="ARBA" id="ARBA00022692"/>
    </source>
</evidence>
<evidence type="ECO:0000256" key="4">
    <source>
        <dbReference type="ARBA" id="ARBA00022989"/>
    </source>
</evidence>
<feature type="transmembrane region" description="Helical" evidence="6">
    <location>
        <begin position="134"/>
        <end position="153"/>
    </location>
</feature>
<feature type="transmembrane region" description="Helical" evidence="6">
    <location>
        <begin position="194"/>
        <end position="214"/>
    </location>
</feature>
<evidence type="ECO:0000256" key="5">
    <source>
        <dbReference type="ARBA" id="ARBA00023136"/>
    </source>
</evidence>
<dbReference type="Proteomes" id="UP001549164">
    <property type="component" value="Unassembled WGS sequence"/>
</dbReference>
<dbReference type="InterPro" id="IPR020846">
    <property type="entry name" value="MFS_dom"/>
</dbReference>
<evidence type="ECO:0000313" key="8">
    <source>
        <dbReference type="EMBL" id="MET3600776.1"/>
    </source>
</evidence>